<comment type="caution">
    <text evidence="1">The sequence shown here is derived from an EMBL/GenBank/DDBJ whole genome shotgun (WGS) entry which is preliminary data.</text>
</comment>
<reference evidence="1 2" key="1">
    <citation type="journal article" date="2014" name="BMC Genomics">
        <title>Genome and secretome analysis of the hemibiotrophic fungal pathogen, Moniliophthora roreri, which causes frosty pod rot disease of cacao: mechanisms of the biotrophic and necrotrophic phases.</title>
        <authorList>
            <person name="Meinhardt L.W."/>
            <person name="Costa G.G.L."/>
            <person name="Thomazella D.P.T."/>
            <person name="Teixeira P.J.P.L."/>
            <person name="Carazzolle M.F."/>
            <person name="Schuster S.C."/>
            <person name="Carlson J.E."/>
            <person name="Guiltinan M.J."/>
            <person name="Mieczkowski P."/>
            <person name="Farmer A."/>
            <person name="Ramaraj T."/>
            <person name="Crozier J."/>
            <person name="Davis R.E."/>
            <person name="Shao J."/>
            <person name="Melnick R.L."/>
            <person name="Pereira G.A.G."/>
            <person name="Bailey B.A."/>
        </authorList>
    </citation>
    <scope>NUCLEOTIDE SEQUENCE [LARGE SCALE GENOMIC DNA]</scope>
    <source>
        <strain evidence="1 2">MCA 2997</strain>
    </source>
</reference>
<accession>V2W2J0</accession>
<name>V2W2J0_MONRO</name>
<dbReference type="HOGENOM" id="CLU_1713760_0_0_1"/>
<dbReference type="KEGG" id="mrr:Moror_16273"/>
<organism evidence="1 2">
    <name type="scientific">Moniliophthora roreri (strain MCA 2997)</name>
    <name type="common">Cocoa frosty pod rot fungus</name>
    <name type="synonym">Crinipellis roreri</name>
    <dbReference type="NCBI Taxonomy" id="1381753"/>
    <lineage>
        <taxon>Eukaryota</taxon>
        <taxon>Fungi</taxon>
        <taxon>Dikarya</taxon>
        <taxon>Basidiomycota</taxon>
        <taxon>Agaricomycotina</taxon>
        <taxon>Agaricomycetes</taxon>
        <taxon>Agaricomycetidae</taxon>
        <taxon>Agaricales</taxon>
        <taxon>Marasmiineae</taxon>
        <taxon>Marasmiaceae</taxon>
        <taxon>Moniliophthora</taxon>
    </lineage>
</organism>
<evidence type="ECO:0000313" key="1">
    <source>
        <dbReference type="EMBL" id="ESK81033.1"/>
    </source>
</evidence>
<dbReference type="Proteomes" id="UP000017559">
    <property type="component" value="Unassembled WGS sequence"/>
</dbReference>
<protein>
    <submittedName>
        <fullName evidence="1">Uncharacterized protein</fullName>
    </submittedName>
</protein>
<dbReference type="OrthoDB" id="5582182at2759"/>
<proteinExistence type="predicted"/>
<keyword evidence="2" id="KW-1185">Reference proteome</keyword>
<gene>
    <name evidence="1" type="ORF">Moror_16273</name>
</gene>
<dbReference type="AlphaFoldDB" id="V2W2J0"/>
<evidence type="ECO:0000313" key="2">
    <source>
        <dbReference type="Proteomes" id="UP000017559"/>
    </source>
</evidence>
<sequence>MQENQNKTDAALEAFTEQIRSLPIPLLSVSTSDTSSQKGTSTFNKPSIFTGKATQVVGFLQEITDTLYLLCDIYTTDRDKCIYMSTYFSSSSSKKQYKTTLELDKAQKTSLLVSFTSFCDAFKKHFGNSNLVTTVQNHIDDLYQTESASQYSA</sequence>
<dbReference type="EMBL" id="AWSO01002748">
    <property type="protein sequence ID" value="ESK81033.1"/>
    <property type="molecule type" value="Genomic_DNA"/>
</dbReference>